<dbReference type="Proteomes" id="UP001196509">
    <property type="component" value="Unassembled WGS sequence"/>
</dbReference>
<keyword evidence="2" id="KW-1185">Reference proteome</keyword>
<name>A0AAE2ZH52_9HYPH</name>
<evidence type="ECO:0000313" key="2">
    <source>
        <dbReference type="Proteomes" id="UP001196509"/>
    </source>
</evidence>
<gene>
    <name evidence="1" type="ORF">K1W69_02945</name>
</gene>
<reference evidence="1" key="1">
    <citation type="submission" date="2021-08" db="EMBL/GenBank/DDBJ databases">
        <title>Hoeflea bacterium WL0058 sp. nov., isolated from the sediment.</title>
        <authorList>
            <person name="Wang L."/>
            <person name="Zhang D."/>
        </authorList>
    </citation>
    <scope>NUCLEOTIDE SEQUENCE</scope>
    <source>
        <strain evidence="1">WL0058</strain>
    </source>
</reference>
<dbReference type="RefSeq" id="WP_220226837.1">
    <property type="nucleotide sequence ID" value="NZ_JAICBX010000001.1"/>
</dbReference>
<organism evidence="1 2">
    <name type="scientific">Flavimaribacter sediminis</name>
    <dbReference type="NCBI Taxonomy" id="2865987"/>
    <lineage>
        <taxon>Bacteria</taxon>
        <taxon>Pseudomonadati</taxon>
        <taxon>Pseudomonadota</taxon>
        <taxon>Alphaproteobacteria</taxon>
        <taxon>Hyphomicrobiales</taxon>
        <taxon>Rhizobiaceae</taxon>
        <taxon>Flavimaribacter</taxon>
    </lineage>
</organism>
<proteinExistence type="predicted"/>
<dbReference type="AlphaFoldDB" id="A0AAE2ZH52"/>
<dbReference type="EMBL" id="JAICBX010000001">
    <property type="protein sequence ID" value="MBW8636131.1"/>
    <property type="molecule type" value="Genomic_DNA"/>
</dbReference>
<sequence>MKIRFACLPGYEAILPKPSLASGALPDWLKAMPAATASSVLLDAEVRTVKQCPPFVDAMQSGILFPLAADVRVENGEFAWDWNAPSSGSRMTRSPIGVHAPEQATGLPGAPSGEFVIKFNNFWTVELPEGWSMLFTHPANRPDLPFHTFSGVVDCDRWKSGHVHFPAVWTDPEFNGTLPAGTPVAQGWPIKRESLELKFAEMDAKELAEHETVQDALGERAGVYRKDFRARSK</sequence>
<comment type="caution">
    <text evidence="1">The sequence shown here is derived from an EMBL/GenBank/DDBJ whole genome shotgun (WGS) entry which is preliminary data.</text>
</comment>
<accession>A0AAE2ZH52</accession>
<evidence type="ECO:0000313" key="1">
    <source>
        <dbReference type="EMBL" id="MBW8636131.1"/>
    </source>
</evidence>
<protein>
    <submittedName>
        <fullName evidence="1">Uncharacterized protein</fullName>
    </submittedName>
</protein>